<dbReference type="PANTHER" id="PTHR12801:SF45">
    <property type="entry name" value="RNA EXONUCLEASE 4"/>
    <property type="match status" value="1"/>
</dbReference>
<organism evidence="13 14">
    <name type="scientific">Rhizoctonia solani</name>
    <dbReference type="NCBI Taxonomy" id="456999"/>
    <lineage>
        <taxon>Eukaryota</taxon>
        <taxon>Fungi</taxon>
        <taxon>Dikarya</taxon>
        <taxon>Basidiomycota</taxon>
        <taxon>Agaricomycotina</taxon>
        <taxon>Agaricomycetes</taxon>
        <taxon>Cantharellales</taxon>
        <taxon>Ceratobasidiaceae</taxon>
        <taxon>Rhizoctonia</taxon>
    </lineage>
</organism>
<dbReference type="EMBL" id="CYGV01000080">
    <property type="protein sequence ID" value="CUA67290.1"/>
    <property type="molecule type" value="Genomic_DNA"/>
</dbReference>
<name>A0A0K6FM03_9AGAM</name>
<keyword evidence="6" id="KW-0378">Hydrolase</keyword>
<proteinExistence type="inferred from homology"/>
<keyword evidence="8" id="KW-0539">Nucleus</keyword>
<evidence type="ECO:0000259" key="12">
    <source>
        <dbReference type="SMART" id="SM00479"/>
    </source>
</evidence>
<evidence type="ECO:0000256" key="9">
    <source>
        <dbReference type="ARBA" id="ARBA00025599"/>
    </source>
</evidence>
<dbReference type="Gene3D" id="3.30.420.10">
    <property type="entry name" value="Ribonuclease H-like superfamily/Ribonuclease H"/>
    <property type="match status" value="1"/>
</dbReference>
<evidence type="ECO:0000256" key="1">
    <source>
        <dbReference type="ARBA" id="ARBA00004123"/>
    </source>
</evidence>
<dbReference type="FunFam" id="3.30.420.10:FF:000007">
    <property type="entry name" value="Interferon-stimulated exonuclease gene 20"/>
    <property type="match status" value="1"/>
</dbReference>
<evidence type="ECO:0000256" key="6">
    <source>
        <dbReference type="ARBA" id="ARBA00022801"/>
    </source>
</evidence>
<feature type="region of interest" description="Disordered" evidence="10">
    <location>
        <begin position="299"/>
        <end position="377"/>
    </location>
</feature>
<feature type="domain" description="Exonuclease" evidence="12">
    <location>
        <begin position="101"/>
        <end position="281"/>
    </location>
</feature>
<reference evidence="13 14" key="1">
    <citation type="submission" date="2015-07" db="EMBL/GenBank/DDBJ databases">
        <authorList>
            <person name="Noorani M."/>
        </authorList>
    </citation>
    <scope>NUCLEOTIDE SEQUENCE [LARGE SCALE GENOMIC DNA]</scope>
    <source>
        <strain evidence="13">BBA 69670</strain>
    </source>
</reference>
<dbReference type="GO" id="GO:0008408">
    <property type="term" value="F:3'-5' exonuclease activity"/>
    <property type="evidence" value="ECO:0007669"/>
    <property type="project" value="InterPro"/>
</dbReference>
<keyword evidence="11" id="KW-0472">Membrane</keyword>
<feature type="region of interest" description="Disordered" evidence="10">
    <location>
        <begin position="451"/>
        <end position="470"/>
    </location>
</feature>
<feature type="transmembrane region" description="Helical" evidence="11">
    <location>
        <begin position="571"/>
        <end position="593"/>
    </location>
</feature>
<evidence type="ECO:0000256" key="2">
    <source>
        <dbReference type="ARBA" id="ARBA00010489"/>
    </source>
</evidence>
<dbReference type="InterPro" id="IPR013520">
    <property type="entry name" value="Ribonucl_H"/>
</dbReference>
<protein>
    <recommendedName>
        <fullName evidence="3">RNA exonuclease 4</fullName>
    </recommendedName>
</protein>
<keyword evidence="7" id="KW-0269">Exonuclease</keyword>
<dbReference type="PANTHER" id="PTHR12801">
    <property type="entry name" value="RNA EXONUCLEASE REXO1 / RECO3 FAMILY MEMBER-RELATED"/>
    <property type="match status" value="1"/>
</dbReference>
<keyword evidence="4" id="KW-0698">rRNA processing</keyword>
<evidence type="ECO:0000313" key="13">
    <source>
        <dbReference type="EMBL" id="CUA67290.1"/>
    </source>
</evidence>
<evidence type="ECO:0000256" key="7">
    <source>
        <dbReference type="ARBA" id="ARBA00022839"/>
    </source>
</evidence>
<dbReference type="SMART" id="SM00479">
    <property type="entry name" value="EXOIII"/>
    <property type="match status" value="1"/>
</dbReference>
<dbReference type="CDD" id="cd06144">
    <property type="entry name" value="REX4_like"/>
    <property type="match status" value="1"/>
</dbReference>
<evidence type="ECO:0000256" key="11">
    <source>
        <dbReference type="SAM" id="Phobius"/>
    </source>
</evidence>
<keyword evidence="11" id="KW-0812">Transmembrane</keyword>
<dbReference type="AlphaFoldDB" id="A0A0K6FM03"/>
<dbReference type="Proteomes" id="UP000044841">
    <property type="component" value="Unassembled WGS sequence"/>
</dbReference>
<feature type="region of interest" description="Disordered" evidence="10">
    <location>
        <begin position="475"/>
        <end position="509"/>
    </location>
</feature>
<dbReference type="GO" id="GO:0005634">
    <property type="term" value="C:nucleus"/>
    <property type="evidence" value="ECO:0007669"/>
    <property type="project" value="UniProtKB-SubCell"/>
</dbReference>
<evidence type="ECO:0000256" key="3">
    <source>
        <dbReference type="ARBA" id="ARBA00016937"/>
    </source>
</evidence>
<sequence>MVKLKSEGKKKPDGSVAPGANWLALKKKLPSSSKSPLINKHSVKVQSRAPSASFPRGRISSPVPDVVIGSSKIASAEVKALQDMILGKGVAGEALAGEPGRYVAIDCEMVGVGDGSESSLARASIVDFQGRVVLDEFVLQRERVTDYRTRVSGIRPVDMINAKPFSEVQSQISALLSSPDRVLVGHALHNDLSALLLSHPAARIRDTQVYAGRKPILGKGKGKANASEKTLWEKYRSPRIGLKKLVREELDVDIQTGEHSSVTDARAAMAIYRLHKRAWDASLPVSHVKRAKTISGNETESGVVATGEDADQTQGGKAKRKRRNSAGEFPGGGRRGVSSGLGAIVQTRATRPGKEKSADQGGPKWWQSLGGDKSKGKMTLLPASCRSPERDGLPMGDPRAAPVNSPMDAPIIVESFVPPKRKPSGPRPLANLTPSRNTSYTSTYRPIIIESPLEEGLSSPPPSGFDPTRLGYEHAVKKSGTPGTSDDSLPLLTPRSPPTPKRRPSVATQLPTVPITHTSVPDIPWTITLGGFMSRFEPVPVWPLIVHTILCGAAFPAVYWLCTAASGLGLFWARAIVGGVTGIVGFTIGYHLISLSRRGIDATVWATVIHESMHPDGGVTLDQLNDFAANPASPWAAIQLLFRRRFRHKGARWTHRKNYDRTPWALTIIVFLLVAILSACLVFVFGRIVDIYTKQERQVSRYVETYVAGDLSTADVRRAAELSDMAYSNFNFTWSLIPFSSVGLLPMGRTFQIPRTEHIPQATHNVTDTIHIAETYTDQLIPNGVGFGTFDEEGTSLVGRSREARDSGRDAIGGVVRWPKWGIRVGCQTLEGLDRYLTPLSPVNNMTYLYVPKTALYSLFQSMDIAYPAIPPVNLTKYLEPGDPMPQGIVEAEIAVPAKWWQNGVAHSFLSTPLTNGSLGTGWLQLEIVLTRLHESYAPNSTFGAYATPDERWPGGRVGYDVAICVEEIRSWVVEAYNSSAGNPTTLRILHKGMDLDSAVYTRQNVSVSEEGTQSGISSTGKFAAFGAAHGNSRNVMLKDNGRDFAYVPNPTVVSFTNGSGPLGYTKLDPDRVANAIAKSDSQHLLPYLAGTQPVLARSYPDKTVAYIRISKLWLGISLLVMLLLGYIVAIFVPRLPLGLPRRDFGVYSWLAAIEGDAILGIPAGVGRYEHLEELQRRGREAKVRYTAPNQKDWGLTVEERAHKEFFERYYSGR</sequence>
<feature type="transmembrane region" description="Helical" evidence="11">
    <location>
        <begin position="1113"/>
        <end position="1133"/>
    </location>
</feature>
<evidence type="ECO:0000313" key="14">
    <source>
        <dbReference type="Proteomes" id="UP000044841"/>
    </source>
</evidence>
<feature type="transmembrane region" description="Helical" evidence="11">
    <location>
        <begin position="664"/>
        <end position="685"/>
    </location>
</feature>
<evidence type="ECO:0000256" key="8">
    <source>
        <dbReference type="ARBA" id="ARBA00023242"/>
    </source>
</evidence>
<dbReference type="SUPFAM" id="SSF53098">
    <property type="entry name" value="Ribonuclease H-like"/>
    <property type="match status" value="1"/>
</dbReference>
<dbReference type="InterPro" id="IPR047021">
    <property type="entry name" value="REXO1/3/4-like"/>
</dbReference>
<dbReference type="InterPro" id="IPR036397">
    <property type="entry name" value="RNaseH_sf"/>
</dbReference>
<keyword evidence="14" id="KW-1185">Reference proteome</keyword>
<evidence type="ECO:0000256" key="4">
    <source>
        <dbReference type="ARBA" id="ARBA00022552"/>
    </source>
</evidence>
<dbReference type="InterPro" id="IPR037431">
    <property type="entry name" value="REX4_DEDDh_dom"/>
</dbReference>
<accession>A0A0K6FM03</accession>
<feature type="region of interest" description="Disordered" evidence="10">
    <location>
        <begin position="416"/>
        <end position="438"/>
    </location>
</feature>
<evidence type="ECO:0000256" key="5">
    <source>
        <dbReference type="ARBA" id="ARBA00022722"/>
    </source>
</evidence>
<comment type="function">
    <text evidence="9">Exoribonuclease involved in ribosome biosynthesis. Involved in the processing of ITS1, the internal transcribed spacer localized between the 18S and 5.8S rRNAs.</text>
</comment>
<dbReference type="GO" id="GO:0006364">
    <property type="term" value="P:rRNA processing"/>
    <property type="evidence" value="ECO:0007669"/>
    <property type="project" value="UniProtKB-KW"/>
</dbReference>
<dbReference type="GO" id="GO:0003676">
    <property type="term" value="F:nucleic acid binding"/>
    <property type="evidence" value="ECO:0007669"/>
    <property type="project" value="InterPro"/>
</dbReference>
<comment type="similarity">
    <text evidence="2">Belongs to the REXO4 family.</text>
</comment>
<gene>
    <name evidence="13" type="primary">MipD</name>
    <name evidence="13" type="ORF">RSOLAG22IIIB_07331</name>
</gene>
<dbReference type="InterPro" id="IPR012337">
    <property type="entry name" value="RNaseH-like_sf"/>
</dbReference>
<comment type="subcellular location">
    <subcellularLocation>
        <location evidence="1">Nucleus</location>
    </subcellularLocation>
</comment>
<keyword evidence="11" id="KW-1133">Transmembrane helix</keyword>
<evidence type="ECO:0000256" key="10">
    <source>
        <dbReference type="SAM" id="MobiDB-lite"/>
    </source>
</evidence>
<keyword evidence="5" id="KW-0540">Nuclease</keyword>
<feature type="transmembrane region" description="Helical" evidence="11">
    <location>
        <begin position="541"/>
        <end position="559"/>
    </location>
</feature>